<feature type="non-terminal residue" evidence="1">
    <location>
        <position position="258"/>
    </location>
</feature>
<proteinExistence type="predicted"/>
<organism evidence="1">
    <name type="scientific">hydrothermal vent metagenome</name>
    <dbReference type="NCBI Taxonomy" id="652676"/>
    <lineage>
        <taxon>unclassified sequences</taxon>
        <taxon>metagenomes</taxon>
        <taxon>ecological metagenomes</taxon>
    </lineage>
</organism>
<accession>A0A3B0X4K4</accession>
<name>A0A3B0X4K4_9ZZZZ</name>
<dbReference type="EMBL" id="UOFI01000040">
    <property type="protein sequence ID" value="VAW63235.1"/>
    <property type="molecule type" value="Genomic_DNA"/>
</dbReference>
<dbReference type="AlphaFoldDB" id="A0A3B0X4K4"/>
<reference evidence="1" key="1">
    <citation type="submission" date="2018-06" db="EMBL/GenBank/DDBJ databases">
        <authorList>
            <person name="Zhirakovskaya E."/>
        </authorList>
    </citation>
    <scope>NUCLEOTIDE SEQUENCE</scope>
</reference>
<protein>
    <submittedName>
        <fullName evidence="1">Uncharacterized protein</fullName>
    </submittedName>
</protein>
<sequence>MQSSDHRIRKLRIRGDTDEIINAGLVALQDAFNMASFPGLPPGRLLLLRRMDLGKILQGVSSIALSKLIEDKIQTISAQMVCVDMEEHPDESIIWFSDKIQPVLSLIDVYLQNKQPSAWYWKVIFPSWKPGMGLAGACHMILAEVLEKDYKAMIGAQIIQKFLYRQRQREVFSVLTSELATRLLSDVGIFPHKAELLSINKETSVGRHPDIDKVWLNFLQAAVSHYGKQAPQTFWLTFNALVIHNPAVLSGEDNIGRI</sequence>
<gene>
    <name evidence="1" type="ORF">MNBD_GAMMA09-498</name>
</gene>
<evidence type="ECO:0000313" key="1">
    <source>
        <dbReference type="EMBL" id="VAW63235.1"/>
    </source>
</evidence>